<accession>A0A0A3Y4Y9</accession>
<keyword evidence="1" id="KW-0472">Membrane</keyword>
<evidence type="ECO:0000313" key="3">
    <source>
        <dbReference type="Proteomes" id="UP000030377"/>
    </source>
</evidence>
<dbReference type="RefSeq" id="WP_028161083.1">
    <property type="nucleotide sequence ID" value="NZ_CP081350.1"/>
</dbReference>
<feature type="transmembrane region" description="Helical" evidence="1">
    <location>
        <begin position="21"/>
        <end position="40"/>
    </location>
</feature>
<comment type="caution">
    <text evidence="2">The sequence shown here is derived from an EMBL/GenBank/DDBJ whole genome shotgun (WGS) entry which is preliminary data.</text>
</comment>
<protein>
    <submittedName>
        <fullName evidence="2">Uncharacterized protein</fullName>
    </submittedName>
</protein>
<dbReference type="Proteomes" id="UP000030377">
    <property type="component" value="Unassembled WGS sequence"/>
</dbReference>
<keyword evidence="1" id="KW-0812">Transmembrane</keyword>
<dbReference type="STRING" id="375.BKD09_RS10140"/>
<gene>
    <name evidence="2" type="ORF">MA20_04030</name>
</gene>
<evidence type="ECO:0000256" key="1">
    <source>
        <dbReference type="SAM" id="Phobius"/>
    </source>
</evidence>
<organism evidence="2 3">
    <name type="scientific">Bradyrhizobium japonicum</name>
    <dbReference type="NCBI Taxonomy" id="375"/>
    <lineage>
        <taxon>Bacteria</taxon>
        <taxon>Pseudomonadati</taxon>
        <taxon>Pseudomonadota</taxon>
        <taxon>Alphaproteobacteria</taxon>
        <taxon>Hyphomicrobiales</taxon>
        <taxon>Nitrobacteraceae</taxon>
        <taxon>Bradyrhizobium</taxon>
    </lineage>
</organism>
<sequence>MTNAERKGISQRIALLERASALFDRFGNTVPVAIAFLNGWPTEVQLYPQWQLGESWRFFLSLYLYWFASFALSRAVSFAKGSITP</sequence>
<feature type="transmembrane region" description="Helical" evidence="1">
    <location>
        <begin position="60"/>
        <end position="79"/>
    </location>
</feature>
<evidence type="ECO:0000313" key="2">
    <source>
        <dbReference type="EMBL" id="KGT80614.1"/>
    </source>
</evidence>
<dbReference type="AlphaFoldDB" id="A0A0A3Y4Y9"/>
<name>A0A0A3Y4Y9_BRAJP</name>
<keyword evidence="1" id="KW-1133">Transmembrane helix</keyword>
<proteinExistence type="predicted"/>
<dbReference type="EMBL" id="JRPN01000003">
    <property type="protein sequence ID" value="KGT80614.1"/>
    <property type="molecule type" value="Genomic_DNA"/>
</dbReference>
<reference evidence="2 3" key="1">
    <citation type="submission" date="2014-09" db="EMBL/GenBank/DDBJ databases">
        <title>Draft genome of Bradyrhizobium japonicum Is-34.</title>
        <authorList>
            <person name="Tsurumaru H."/>
            <person name="Yamakawa T."/>
            <person name="Hashimoto S."/>
            <person name="Okizaki K."/>
            <person name="Kanesaki Y."/>
            <person name="Yoshikawa H."/>
            <person name="Yajima S."/>
        </authorList>
    </citation>
    <scope>NUCLEOTIDE SEQUENCE [LARGE SCALE GENOMIC DNA]</scope>
    <source>
        <strain evidence="2 3">Is-34</strain>
    </source>
</reference>